<evidence type="ECO:0000313" key="3">
    <source>
        <dbReference type="Proteomes" id="UP000327569"/>
    </source>
</evidence>
<protein>
    <submittedName>
        <fullName evidence="2">Uncharacterized protein</fullName>
    </submittedName>
</protein>
<dbReference type="EMBL" id="MN234166">
    <property type="protein sequence ID" value="QFG08570.1"/>
    <property type="molecule type" value="Genomic_DNA"/>
</dbReference>
<sequence>MSSSPPPFKPPGTGVGHEINKASERTSIWRATYLQLSANLSPVELDCMRVSVTALHASIGLTWKVDGALKYAMAERPLAFTVWSGQIEHIATEMFEEALRILHNEEEE</sequence>
<proteinExistence type="predicted"/>
<dbReference type="Proteomes" id="UP000327569">
    <property type="component" value="Segment"/>
</dbReference>
<organism evidence="2 3">
    <name type="scientific">Gordonia phage ASerpRocky</name>
    <dbReference type="NCBI Taxonomy" id="2599841"/>
    <lineage>
        <taxon>Viruses</taxon>
        <taxon>Duplodnaviria</taxon>
        <taxon>Heunggongvirae</taxon>
        <taxon>Uroviricota</taxon>
        <taxon>Caudoviricetes</taxon>
        <taxon>Demosthenesvirus</taxon>
        <taxon>Demosthenesvirus demosthenes</taxon>
    </lineage>
</organism>
<feature type="compositionally biased region" description="Pro residues" evidence="1">
    <location>
        <begin position="1"/>
        <end position="10"/>
    </location>
</feature>
<evidence type="ECO:0000256" key="1">
    <source>
        <dbReference type="SAM" id="MobiDB-lite"/>
    </source>
</evidence>
<gene>
    <name evidence="2" type="primary">84</name>
    <name evidence="2" type="ORF">PBI_ASERPROCKY_84</name>
</gene>
<accession>A0A5J6TCP4</accession>
<evidence type="ECO:0000313" key="2">
    <source>
        <dbReference type="EMBL" id="QFG08570.1"/>
    </source>
</evidence>
<feature type="region of interest" description="Disordered" evidence="1">
    <location>
        <begin position="1"/>
        <end position="20"/>
    </location>
</feature>
<name>A0A5J6TCP4_9CAUD</name>
<reference evidence="2 3" key="1">
    <citation type="submission" date="2019-07" db="EMBL/GenBank/DDBJ databases">
        <authorList>
            <person name="Stoner T.H."/>
            <person name="Garlena R.A."/>
            <person name="Russell D.A."/>
            <person name="Pope W.H."/>
            <person name="Jacobs-Sera D."/>
            <person name="Hatfull G.F."/>
        </authorList>
    </citation>
    <scope>NUCLEOTIDE SEQUENCE [LARGE SCALE GENOMIC DNA]</scope>
</reference>